<evidence type="ECO:0000313" key="2">
    <source>
        <dbReference type="EMBL" id="RVD84888.1"/>
    </source>
</evidence>
<evidence type="ECO:0000313" key="3">
    <source>
        <dbReference type="Proteomes" id="UP000283090"/>
    </source>
</evidence>
<dbReference type="EMBL" id="SAEB01000006">
    <property type="protein sequence ID" value="RVD84888.1"/>
    <property type="molecule type" value="Genomic_DNA"/>
</dbReference>
<dbReference type="VEuPathDB" id="FungiDB:DFL_003225"/>
<name>A0A437A103_ARTFL</name>
<accession>A0A437A103</accession>
<dbReference type="RefSeq" id="XP_067490432.1">
    <property type="nucleotide sequence ID" value="XM_067632133.1"/>
</dbReference>
<gene>
    <name evidence="2" type="ORF">DFL_003225</name>
</gene>
<organism evidence="2 3">
    <name type="scientific">Arthrobotrys flagrans</name>
    <name type="common">Nematode-trapping fungus</name>
    <name type="synonym">Trichothecium flagrans</name>
    <dbReference type="NCBI Taxonomy" id="97331"/>
    <lineage>
        <taxon>Eukaryota</taxon>
        <taxon>Fungi</taxon>
        <taxon>Dikarya</taxon>
        <taxon>Ascomycota</taxon>
        <taxon>Pezizomycotina</taxon>
        <taxon>Orbiliomycetes</taxon>
        <taxon>Orbiliales</taxon>
        <taxon>Orbiliaceae</taxon>
        <taxon>Arthrobotrys</taxon>
    </lineage>
</organism>
<feature type="compositionally biased region" description="Polar residues" evidence="1">
    <location>
        <begin position="14"/>
        <end position="24"/>
    </location>
</feature>
<keyword evidence="3" id="KW-1185">Reference proteome</keyword>
<dbReference type="GeneID" id="93585536"/>
<dbReference type="Proteomes" id="UP000283090">
    <property type="component" value="Unassembled WGS sequence"/>
</dbReference>
<reference evidence="2 3" key="1">
    <citation type="submission" date="2019-01" db="EMBL/GenBank/DDBJ databases">
        <title>Intercellular communication is required for trap formation in the nematode-trapping fungus Duddingtonia flagrans.</title>
        <authorList>
            <person name="Youssar L."/>
            <person name="Wernet V."/>
            <person name="Hensel N."/>
            <person name="Hildebrandt H.-G."/>
            <person name="Fischer R."/>
        </authorList>
    </citation>
    <scope>NUCLEOTIDE SEQUENCE [LARGE SCALE GENOMIC DNA]</scope>
    <source>
        <strain evidence="2 3">CBS H-5679</strain>
    </source>
</reference>
<feature type="region of interest" description="Disordered" evidence="1">
    <location>
        <begin position="62"/>
        <end position="82"/>
    </location>
</feature>
<sequence>MEELSILGSRESHNFITTDHTPQGSYAKLNDDDYPENPFGSVELLEEPLPVVVEDDGDYENWTEEEAPEEQLPFPPKRTQSDPVKVQFTKAFRRRRKLRKHSQPNRKETVEFILKARTGYKKVGQRYHSYAGIIGDKQIKQNSHIVQFRDLPEEKEIPKHSKYYRHPAERTNQHPHLRTKAAEEGYNKAILEYVDYITREVINFGNGKYRAAKVRAFTTKQNAEVLKLELVIAHEKGLRNGWYLCEGAEDIPWGNCAEFCRWPGRRGPEPSEKFHRKMEQAYLEDDRKEIMLRPPLKTLDKAHLTFTAGSTARFAYSEEWRVTRRITEIEKYMNLTTVRMLSDPKILKNNMNKHFYADVEAKVHYWGGVHQLNMLMPQRELDDLMEILSRERFKRLVRLHRLRMNQNKEEMKKGIRCKSCRSLSRERRSRWLADASV</sequence>
<dbReference type="OrthoDB" id="5427588at2759"/>
<evidence type="ECO:0000256" key="1">
    <source>
        <dbReference type="SAM" id="MobiDB-lite"/>
    </source>
</evidence>
<protein>
    <submittedName>
        <fullName evidence="2">Uncharacterized protein</fullName>
    </submittedName>
</protein>
<proteinExistence type="predicted"/>
<comment type="caution">
    <text evidence="2">The sequence shown here is derived from an EMBL/GenBank/DDBJ whole genome shotgun (WGS) entry which is preliminary data.</text>
</comment>
<feature type="region of interest" description="Disordered" evidence="1">
    <location>
        <begin position="1"/>
        <end position="39"/>
    </location>
</feature>
<dbReference type="STRING" id="97331.A0A437A103"/>
<dbReference type="AlphaFoldDB" id="A0A437A103"/>